<feature type="transmembrane region" description="Helical" evidence="8">
    <location>
        <begin position="236"/>
        <end position="264"/>
    </location>
</feature>
<proteinExistence type="inferred from homology"/>
<evidence type="ECO:0000256" key="3">
    <source>
        <dbReference type="ARBA" id="ARBA00022448"/>
    </source>
</evidence>
<comment type="subcellular location">
    <subcellularLocation>
        <location evidence="1">Cell membrane</location>
        <topology evidence="1">Multi-pass membrane protein</topology>
    </subcellularLocation>
</comment>
<feature type="transmembrane region" description="Helical" evidence="8">
    <location>
        <begin position="208"/>
        <end position="230"/>
    </location>
</feature>
<feature type="transmembrane region" description="Helical" evidence="8">
    <location>
        <begin position="34"/>
        <end position="54"/>
    </location>
</feature>
<protein>
    <submittedName>
        <fullName evidence="9">AI-2E family transporter</fullName>
    </submittedName>
</protein>
<evidence type="ECO:0000256" key="4">
    <source>
        <dbReference type="ARBA" id="ARBA00022475"/>
    </source>
</evidence>
<feature type="transmembrane region" description="Helical" evidence="8">
    <location>
        <begin position="9"/>
        <end position="28"/>
    </location>
</feature>
<gene>
    <name evidence="9" type="ORF">EJA19_10965</name>
</gene>
<keyword evidence="10" id="KW-1185">Reference proteome</keyword>
<organism evidence="9 10">
    <name type="scientific">Mangrovimonas spongiae</name>
    <dbReference type="NCBI Taxonomy" id="2494697"/>
    <lineage>
        <taxon>Bacteria</taxon>
        <taxon>Pseudomonadati</taxon>
        <taxon>Bacteroidota</taxon>
        <taxon>Flavobacteriia</taxon>
        <taxon>Flavobacteriales</taxon>
        <taxon>Flavobacteriaceae</taxon>
        <taxon>Mangrovimonas</taxon>
    </lineage>
</organism>
<evidence type="ECO:0000313" key="9">
    <source>
        <dbReference type="EMBL" id="RSK38571.1"/>
    </source>
</evidence>
<dbReference type="OrthoDB" id="9793390at2"/>
<dbReference type="InterPro" id="IPR002549">
    <property type="entry name" value="AI-2E-like"/>
</dbReference>
<reference evidence="9 10" key="1">
    <citation type="submission" date="2018-12" db="EMBL/GenBank/DDBJ databases">
        <title>Mangrovimonas spongiae sp. nov., a novel member of the genus Mangrovimonas isolated from marine sponge.</title>
        <authorList>
            <person name="Zhuang L."/>
            <person name="Luo L."/>
        </authorList>
    </citation>
    <scope>NUCLEOTIDE SEQUENCE [LARGE SCALE GENOMIC DNA]</scope>
    <source>
        <strain evidence="9 10">HN-E26</strain>
    </source>
</reference>
<evidence type="ECO:0000256" key="6">
    <source>
        <dbReference type="ARBA" id="ARBA00022989"/>
    </source>
</evidence>
<evidence type="ECO:0000256" key="7">
    <source>
        <dbReference type="ARBA" id="ARBA00023136"/>
    </source>
</evidence>
<dbReference type="EMBL" id="RWBG01000005">
    <property type="protein sequence ID" value="RSK38571.1"/>
    <property type="molecule type" value="Genomic_DNA"/>
</dbReference>
<dbReference type="Proteomes" id="UP000270620">
    <property type="component" value="Unassembled WGS sequence"/>
</dbReference>
<evidence type="ECO:0000256" key="5">
    <source>
        <dbReference type="ARBA" id="ARBA00022692"/>
    </source>
</evidence>
<keyword evidence="5 8" id="KW-0812">Transmembrane</keyword>
<evidence type="ECO:0000256" key="8">
    <source>
        <dbReference type="SAM" id="Phobius"/>
    </source>
</evidence>
<dbReference type="GO" id="GO:0055085">
    <property type="term" value="P:transmembrane transport"/>
    <property type="evidence" value="ECO:0007669"/>
    <property type="project" value="TreeGrafter"/>
</dbReference>
<keyword evidence="4" id="KW-1003">Cell membrane</keyword>
<comment type="similarity">
    <text evidence="2">Belongs to the autoinducer-2 exporter (AI-2E) (TC 2.A.86) family.</text>
</comment>
<dbReference type="GO" id="GO:0005886">
    <property type="term" value="C:plasma membrane"/>
    <property type="evidence" value="ECO:0007669"/>
    <property type="project" value="UniProtKB-SubCell"/>
</dbReference>
<evidence type="ECO:0000256" key="2">
    <source>
        <dbReference type="ARBA" id="ARBA00009773"/>
    </source>
</evidence>
<sequence length="362" mass="40232">MNSKIISNGILRSVAIILGIALLLFLLYKIQSVIIYIAIAAVISLIGRPIVLFLRKKLKFKNTLAVVTTMVLILGLLVGLTGLFIPLLIKQGHNLSLLNIEQLKGNIQDLYIEVVNYFEINHINVEKTLQESNLLDNIDYSIIPNFLNNLISGFGNFGIGLFSVLFISFFFLKDSKLFESSVLTLIPDEKENRWKKSSEKIKNLLSRYFVGLIFQILILFIIYTIGLLIIGVENAIVIAFLCALLNLIPYIGPLIGGALMVVLTMTSNLDSSFSEVILPNAFYVLIVVLIGQLVDNFFSQPFIFSKSVKSHPLEIFLVILIAGILFGVVGLIVAIPAYTAIKVILKEFLAENKLVKKLTKGL</sequence>
<keyword evidence="3" id="KW-0813">Transport</keyword>
<feature type="transmembrane region" description="Helical" evidence="8">
    <location>
        <begin position="66"/>
        <end position="89"/>
    </location>
</feature>
<name>A0A3R9NVI8_9FLAO</name>
<feature type="transmembrane region" description="Helical" evidence="8">
    <location>
        <begin position="315"/>
        <end position="338"/>
    </location>
</feature>
<evidence type="ECO:0000313" key="10">
    <source>
        <dbReference type="Proteomes" id="UP000270620"/>
    </source>
</evidence>
<feature type="transmembrane region" description="Helical" evidence="8">
    <location>
        <begin position="276"/>
        <end position="295"/>
    </location>
</feature>
<keyword evidence="6 8" id="KW-1133">Transmembrane helix</keyword>
<evidence type="ECO:0000256" key="1">
    <source>
        <dbReference type="ARBA" id="ARBA00004651"/>
    </source>
</evidence>
<accession>A0A3R9NVI8</accession>
<dbReference type="PANTHER" id="PTHR21716">
    <property type="entry name" value="TRANSMEMBRANE PROTEIN"/>
    <property type="match status" value="1"/>
</dbReference>
<feature type="transmembrane region" description="Helical" evidence="8">
    <location>
        <begin position="150"/>
        <end position="172"/>
    </location>
</feature>
<dbReference type="Pfam" id="PF01594">
    <property type="entry name" value="AI-2E_transport"/>
    <property type="match status" value="1"/>
</dbReference>
<dbReference type="RefSeq" id="WP_125468415.1">
    <property type="nucleotide sequence ID" value="NZ_RWBG01000005.1"/>
</dbReference>
<dbReference type="AlphaFoldDB" id="A0A3R9NVI8"/>
<comment type="caution">
    <text evidence="9">The sequence shown here is derived from an EMBL/GenBank/DDBJ whole genome shotgun (WGS) entry which is preliminary data.</text>
</comment>
<keyword evidence="7 8" id="KW-0472">Membrane</keyword>
<dbReference type="PANTHER" id="PTHR21716:SF53">
    <property type="entry name" value="PERMEASE PERM-RELATED"/>
    <property type="match status" value="1"/>
</dbReference>